<dbReference type="OrthoDB" id="18915at2759"/>
<reference evidence="2 3" key="1">
    <citation type="submission" date="2018-11" db="EMBL/GenBank/DDBJ databases">
        <authorList>
            <consortium name="Pathogen Informatics"/>
        </authorList>
    </citation>
    <scope>NUCLEOTIDE SEQUENCE [LARGE SCALE GENOMIC DNA]</scope>
</reference>
<dbReference type="SUPFAM" id="SSF54001">
    <property type="entry name" value="Cysteine proteinases"/>
    <property type="match status" value="1"/>
</dbReference>
<name>A0A3P6QE63_9BILA</name>
<dbReference type="InterPro" id="IPR042467">
    <property type="entry name" value="Peptidase_C65_otubain_sub2"/>
</dbReference>
<dbReference type="InterPro" id="IPR003323">
    <property type="entry name" value="OTU_dom"/>
</dbReference>
<dbReference type="GO" id="GO:0005634">
    <property type="term" value="C:nucleus"/>
    <property type="evidence" value="ECO:0007669"/>
    <property type="project" value="TreeGrafter"/>
</dbReference>
<dbReference type="PROSITE" id="PS50802">
    <property type="entry name" value="OTU"/>
    <property type="match status" value="1"/>
</dbReference>
<dbReference type="Gene3D" id="1.20.1300.20">
    <property type="entry name" value="Peptidase C65 Otubain, subdomain 2"/>
    <property type="match status" value="1"/>
</dbReference>
<dbReference type="InterPro" id="IPR038765">
    <property type="entry name" value="Papain-like_cys_pep_sf"/>
</dbReference>
<dbReference type="EMBL" id="UYRT01001909">
    <property type="protein sequence ID" value="VDK30341.1"/>
    <property type="molecule type" value="Genomic_DNA"/>
</dbReference>
<dbReference type="Proteomes" id="UP000271098">
    <property type="component" value="Unassembled WGS sequence"/>
</dbReference>
<dbReference type="Pfam" id="PF10275">
    <property type="entry name" value="Peptidase_C65"/>
    <property type="match status" value="1"/>
</dbReference>
<feature type="domain" description="OTU" evidence="1">
    <location>
        <begin position="15"/>
        <end position="132"/>
    </location>
</feature>
<keyword evidence="3" id="KW-1185">Reference proteome</keyword>
<sequence>MLDEFAANKYKNEKAVLEIMNEEGRSNYYVTFFRLITSGHLRENADEYEGFIDGGRTVVQFCQSEVEPVYKDCDHLAIIALTKAIGVSIRIEYMDRTTAPDHGWFYDFIVEKKPPRHFFLYRPGHYDILYKT</sequence>
<dbReference type="GO" id="GO:0004843">
    <property type="term" value="F:cysteine-type deubiquitinase activity"/>
    <property type="evidence" value="ECO:0007669"/>
    <property type="project" value="TreeGrafter"/>
</dbReference>
<dbReference type="AlphaFoldDB" id="A0A3P6QE63"/>
<protein>
    <recommendedName>
        <fullName evidence="1">OTU domain-containing protein</fullName>
    </recommendedName>
</protein>
<dbReference type="InterPro" id="IPR019400">
    <property type="entry name" value="Peptidase_C65_otubain"/>
</dbReference>
<dbReference type="PANTHER" id="PTHR12931">
    <property type="entry name" value="UBIQUITIN THIOLESTERASE PROTEIN OTUB"/>
    <property type="match status" value="1"/>
</dbReference>
<dbReference type="GO" id="GO:0043130">
    <property type="term" value="F:ubiquitin binding"/>
    <property type="evidence" value="ECO:0007669"/>
    <property type="project" value="TreeGrafter"/>
</dbReference>
<dbReference type="GO" id="GO:0071108">
    <property type="term" value="P:protein K48-linked deubiquitination"/>
    <property type="evidence" value="ECO:0007669"/>
    <property type="project" value="TreeGrafter"/>
</dbReference>
<evidence type="ECO:0000313" key="3">
    <source>
        <dbReference type="Proteomes" id="UP000271098"/>
    </source>
</evidence>
<accession>A0A3P6QE63</accession>
<proteinExistence type="predicted"/>
<evidence type="ECO:0000313" key="2">
    <source>
        <dbReference type="EMBL" id="VDK30341.1"/>
    </source>
</evidence>
<dbReference type="PANTHER" id="PTHR12931:SF15">
    <property type="entry name" value="UBIQUITIN THIOESTERASE OTUBAIN-LIKE"/>
    <property type="match status" value="1"/>
</dbReference>
<evidence type="ECO:0000259" key="1">
    <source>
        <dbReference type="PROSITE" id="PS50802"/>
    </source>
</evidence>
<gene>
    <name evidence="2" type="ORF">GPUH_LOCUS1544</name>
</gene>
<organism evidence="2 3">
    <name type="scientific">Gongylonema pulchrum</name>
    <dbReference type="NCBI Taxonomy" id="637853"/>
    <lineage>
        <taxon>Eukaryota</taxon>
        <taxon>Metazoa</taxon>
        <taxon>Ecdysozoa</taxon>
        <taxon>Nematoda</taxon>
        <taxon>Chromadorea</taxon>
        <taxon>Rhabditida</taxon>
        <taxon>Spirurina</taxon>
        <taxon>Spiruromorpha</taxon>
        <taxon>Spiruroidea</taxon>
        <taxon>Gongylonematidae</taxon>
        <taxon>Gongylonema</taxon>
    </lineage>
</organism>